<gene>
    <name evidence="5" type="ORF">AB6A40_004951</name>
</gene>
<reference evidence="5 6" key="1">
    <citation type="submission" date="2024-08" db="EMBL/GenBank/DDBJ databases">
        <title>Gnathostoma spinigerum genome.</title>
        <authorList>
            <person name="Gonzalez-Bertolin B."/>
            <person name="Monzon S."/>
            <person name="Zaballos A."/>
            <person name="Jimenez P."/>
            <person name="Dekumyoy P."/>
            <person name="Varona S."/>
            <person name="Cuesta I."/>
            <person name="Sumanam S."/>
            <person name="Adisakwattana P."/>
            <person name="Gasser R.B."/>
            <person name="Hernandez-Gonzalez A."/>
            <person name="Young N.D."/>
            <person name="Perteguer M.J."/>
        </authorList>
    </citation>
    <scope>NUCLEOTIDE SEQUENCE [LARGE SCALE GENOMIC DNA]</scope>
    <source>
        <strain evidence="5">AL3</strain>
        <tissue evidence="5">Liver</tissue>
    </source>
</reference>
<dbReference type="InterPro" id="IPR001180">
    <property type="entry name" value="CNH_dom"/>
</dbReference>
<accession>A0ABD6ENJ0</accession>
<dbReference type="PROSITE" id="PS50219">
    <property type="entry name" value="CNH"/>
    <property type="match status" value="1"/>
</dbReference>
<dbReference type="Pfam" id="PF00780">
    <property type="entry name" value="CNH"/>
    <property type="match status" value="1"/>
</dbReference>
<dbReference type="AlphaFoldDB" id="A0ABD6ENJ0"/>
<sequence length="359" mass="40046">MEALQAATTQRMIVKRRPSAPTAGGNSLILALDAPLNIGINCTQVLGECFLIGANEGLFITSFHSPKVPINVSGLSAVYHMELLHDLDMMVAISGPQRNLVILHVADLHAAFKSDMPFVRATPISGTDHCHLLTIHHDARKQKRYLCVADPDKITLMQFNSRLNIFTTSTFIPTAEPATCLLSMPFGIVFGADSFYFVDLDKLQPVALNIADCPNDWPLGAVAVSSNEMLLAFQNFGVFVDVRGNRTRRETVDWEQAPLEFVYALPYLFVVHYDTLEIMQVAKYEGSDSRGLLNERDVFRCQNAHFTGRGRTEKEVIFSLSAADRVEVHRFDCSGARKSSLKRRQNHESDERKCMKKAA</sequence>
<dbReference type="GO" id="GO:0004674">
    <property type="term" value="F:protein serine/threonine kinase activity"/>
    <property type="evidence" value="ECO:0007669"/>
    <property type="project" value="UniProtKB-EC"/>
</dbReference>
<dbReference type="Proteomes" id="UP001608902">
    <property type="component" value="Unassembled WGS sequence"/>
</dbReference>
<dbReference type="EMBL" id="JBGFUD010003017">
    <property type="protein sequence ID" value="MFH4978242.1"/>
    <property type="molecule type" value="Genomic_DNA"/>
</dbReference>
<name>A0ABD6ENJ0_9BILA</name>
<comment type="catalytic activity">
    <reaction evidence="2">
        <text>L-threonyl-[protein] + ATP = O-phospho-L-threonyl-[protein] + ADP + H(+)</text>
        <dbReference type="Rhea" id="RHEA:46608"/>
        <dbReference type="Rhea" id="RHEA-COMP:11060"/>
        <dbReference type="Rhea" id="RHEA-COMP:11605"/>
        <dbReference type="ChEBI" id="CHEBI:15378"/>
        <dbReference type="ChEBI" id="CHEBI:30013"/>
        <dbReference type="ChEBI" id="CHEBI:30616"/>
        <dbReference type="ChEBI" id="CHEBI:61977"/>
        <dbReference type="ChEBI" id="CHEBI:456216"/>
        <dbReference type="EC" id="2.7.11.1"/>
    </reaction>
</comment>
<feature type="domain" description="CNH" evidence="4">
    <location>
        <begin position="37"/>
        <end position="307"/>
    </location>
</feature>
<dbReference type="PANTHER" id="PTHR22988">
    <property type="entry name" value="MYOTONIC DYSTROPHY S/T KINASE-RELATED"/>
    <property type="match status" value="1"/>
</dbReference>
<dbReference type="SMART" id="SM00036">
    <property type="entry name" value="CNH"/>
    <property type="match status" value="1"/>
</dbReference>
<keyword evidence="1" id="KW-0597">Phosphoprotein</keyword>
<evidence type="ECO:0000256" key="1">
    <source>
        <dbReference type="ARBA" id="ARBA00022553"/>
    </source>
</evidence>
<evidence type="ECO:0000259" key="4">
    <source>
        <dbReference type="PROSITE" id="PS50219"/>
    </source>
</evidence>
<organism evidence="5 6">
    <name type="scientific">Gnathostoma spinigerum</name>
    <dbReference type="NCBI Taxonomy" id="75299"/>
    <lineage>
        <taxon>Eukaryota</taxon>
        <taxon>Metazoa</taxon>
        <taxon>Ecdysozoa</taxon>
        <taxon>Nematoda</taxon>
        <taxon>Chromadorea</taxon>
        <taxon>Rhabditida</taxon>
        <taxon>Spirurina</taxon>
        <taxon>Gnathostomatomorpha</taxon>
        <taxon>Gnathostomatoidea</taxon>
        <taxon>Gnathostomatidae</taxon>
        <taxon>Gnathostoma</taxon>
    </lineage>
</organism>
<protein>
    <recommendedName>
        <fullName evidence="4">CNH domain-containing protein</fullName>
    </recommendedName>
</protein>
<comment type="catalytic activity">
    <reaction evidence="3">
        <text>L-seryl-[protein] + ATP = O-phospho-L-seryl-[protein] + ADP + H(+)</text>
        <dbReference type="Rhea" id="RHEA:17989"/>
        <dbReference type="Rhea" id="RHEA-COMP:9863"/>
        <dbReference type="Rhea" id="RHEA-COMP:11604"/>
        <dbReference type="ChEBI" id="CHEBI:15378"/>
        <dbReference type="ChEBI" id="CHEBI:29999"/>
        <dbReference type="ChEBI" id="CHEBI:30616"/>
        <dbReference type="ChEBI" id="CHEBI:83421"/>
        <dbReference type="ChEBI" id="CHEBI:456216"/>
        <dbReference type="EC" id="2.7.11.1"/>
    </reaction>
</comment>
<evidence type="ECO:0000256" key="2">
    <source>
        <dbReference type="ARBA" id="ARBA00047899"/>
    </source>
</evidence>
<proteinExistence type="predicted"/>
<evidence type="ECO:0000313" key="5">
    <source>
        <dbReference type="EMBL" id="MFH4978242.1"/>
    </source>
</evidence>
<keyword evidence="6" id="KW-1185">Reference proteome</keyword>
<evidence type="ECO:0000256" key="3">
    <source>
        <dbReference type="ARBA" id="ARBA00048679"/>
    </source>
</evidence>
<evidence type="ECO:0000313" key="6">
    <source>
        <dbReference type="Proteomes" id="UP001608902"/>
    </source>
</evidence>
<dbReference type="PANTHER" id="PTHR22988:SF71">
    <property type="entry name" value="CITRON RHO-INTERACTING KINASE"/>
    <property type="match status" value="1"/>
</dbReference>
<comment type="caution">
    <text evidence="5">The sequence shown here is derived from an EMBL/GenBank/DDBJ whole genome shotgun (WGS) entry which is preliminary data.</text>
</comment>
<dbReference type="InterPro" id="IPR050839">
    <property type="entry name" value="Rho-assoc_Ser/Thr_Kinase"/>
</dbReference>